<keyword evidence="1" id="KW-1133">Transmembrane helix</keyword>
<dbReference type="Proteomes" id="UP000187439">
    <property type="component" value="Unassembled WGS sequence"/>
</dbReference>
<protein>
    <recommendedName>
        <fullName evidence="2">Sporulation membrane protein YtrI C-terminal domain-containing protein</fullName>
    </recommendedName>
</protein>
<keyword evidence="1" id="KW-0472">Membrane</keyword>
<dbReference type="EMBL" id="MPTC01000043">
    <property type="protein sequence ID" value="OMD35218.1"/>
    <property type="molecule type" value="Genomic_DNA"/>
</dbReference>
<comment type="caution">
    <text evidence="3">The sequence shown here is derived from an EMBL/GenBank/DDBJ whole genome shotgun (WGS) entry which is preliminary data.</text>
</comment>
<accession>A0A1R0XJH3</accession>
<gene>
    <name evidence="3" type="ORF">BSK52_27580</name>
</gene>
<dbReference type="Pfam" id="PF26347">
    <property type="entry name" value="YtrI_sporulation"/>
    <property type="match status" value="1"/>
</dbReference>
<evidence type="ECO:0000313" key="3">
    <source>
        <dbReference type="EMBL" id="OMD35218.1"/>
    </source>
</evidence>
<reference evidence="3 4" key="1">
    <citation type="submission" date="2016-10" db="EMBL/GenBank/DDBJ databases">
        <title>Paenibacillus species isolates.</title>
        <authorList>
            <person name="Beno S.M."/>
        </authorList>
    </citation>
    <scope>NUCLEOTIDE SEQUENCE [LARGE SCALE GENOMIC DNA]</scope>
    <source>
        <strain evidence="3 4">FSL H7-0710</strain>
    </source>
</reference>
<name>A0A1R0XJH3_9BACL</name>
<dbReference type="AlphaFoldDB" id="A0A1R0XJH3"/>
<evidence type="ECO:0000256" key="1">
    <source>
        <dbReference type="SAM" id="Phobius"/>
    </source>
</evidence>
<feature type="domain" description="Sporulation membrane protein YtrI C-terminal" evidence="2">
    <location>
        <begin position="75"/>
        <end position="162"/>
    </location>
</feature>
<evidence type="ECO:0000259" key="2">
    <source>
        <dbReference type="Pfam" id="PF26347"/>
    </source>
</evidence>
<proteinExistence type="predicted"/>
<organism evidence="3 4">
    <name type="scientific">Paenibacillus odorifer</name>
    <dbReference type="NCBI Taxonomy" id="189426"/>
    <lineage>
        <taxon>Bacteria</taxon>
        <taxon>Bacillati</taxon>
        <taxon>Bacillota</taxon>
        <taxon>Bacilli</taxon>
        <taxon>Bacillales</taxon>
        <taxon>Paenibacillaceae</taxon>
        <taxon>Paenibacillus</taxon>
    </lineage>
</organism>
<dbReference type="RefSeq" id="WP_076121512.1">
    <property type="nucleotide sequence ID" value="NZ_MPTC01000043.1"/>
</dbReference>
<dbReference type="OrthoDB" id="2655161at2"/>
<keyword evidence="1" id="KW-0812">Transmembrane</keyword>
<evidence type="ECO:0000313" key="4">
    <source>
        <dbReference type="Proteomes" id="UP000187439"/>
    </source>
</evidence>
<feature type="transmembrane region" description="Helical" evidence="1">
    <location>
        <begin position="12"/>
        <end position="33"/>
    </location>
</feature>
<dbReference type="InterPro" id="IPR058620">
    <property type="entry name" value="YtrI_C"/>
</dbReference>
<sequence length="168" mass="19614">MRVPPFSRFRRFTQISAIFMLGIVVGAVIYNAIYHVGYNVLWLNNADLRVQIEQYQEDIKTLKKYNNTSTVIREIKIRSEESKAQSEGSNPVDPVTLKLILSEIRSDLEPMRGRSMFDIDTDSKLVRLLLDGKLYIVREKEYSVRIRTMLVMEGVLQIWVEISPFKRN</sequence>